<evidence type="ECO:0000313" key="3">
    <source>
        <dbReference type="EMBL" id="ERM02228.1"/>
    </source>
</evidence>
<dbReference type="AlphaFoldDB" id="U4VB07"/>
<comment type="caution">
    <text evidence="3">The sequence shown here is derived from an EMBL/GenBank/DDBJ whole genome shotgun (WGS) entry which is preliminary data.</text>
</comment>
<dbReference type="Gene3D" id="3.40.50.150">
    <property type="entry name" value="Vaccinia Virus protein VP39"/>
    <property type="match status" value="1"/>
</dbReference>
<dbReference type="Pfam" id="PF06325">
    <property type="entry name" value="PrmA"/>
    <property type="match status" value="1"/>
</dbReference>
<name>U4VB07_9HYPH</name>
<dbReference type="PANTHER" id="PTHR43648:SF1">
    <property type="entry name" value="ELECTRON TRANSFER FLAVOPROTEIN BETA SUBUNIT LYSINE METHYLTRANSFERASE"/>
    <property type="match status" value="1"/>
</dbReference>
<sequence>MLWHERLIFQPEPALEKHVLMLDPAHRTARDFILANTSLQAPPHVPEIRLHLADEAHDLWHKTEEELATIGLPPPFWAFAWAGGQGVARYILDHPETVKGKTILDFASGSGLVAIAAMQAGAASVLASDIDPFALPAIEINASANGVTVSPPTLDDLIGQDGGWDVVLAGDVFYEKPLAERLIPWFSKLSQRGTRIIVGDPGRAYLPKEKLQQLAVYTVPVTRALEDAEVKHTTVWSFG</sequence>
<organism evidence="3 4">
    <name type="scientific">Brucella intermedia 229E</name>
    <dbReference type="NCBI Taxonomy" id="1337887"/>
    <lineage>
        <taxon>Bacteria</taxon>
        <taxon>Pseudomonadati</taxon>
        <taxon>Pseudomonadota</taxon>
        <taxon>Alphaproteobacteria</taxon>
        <taxon>Hyphomicrobiales</taxon>
        <taxon>Brucellaceae</taxon>
        <taxon>Brucella/Ochrobactrum group</taxon>
        <taxon>Brucella</taxon>
    </lineage>
</organism>
<gene>
    <name evidence="3" type="ORF">Q644_02210</name>
</gene>
<dbReference type="PANTHER" id="PTHR43648">
    <property type="entry name" value="ELECTRON TRANSFER FLAVOPROTEIN BETA SUBUNIT LYSINE METHYLTRANSFERASE"/>
    <property type="match status" value="1"/>
</dbReference>
<proteinExistence type="predicted"/>
<keyword evidence="2 3" id="KW-0808">Transferase</keyword>
<evidence type="ECO:0000313" key="4">
    <source>
        <dbReference type="Proteomes" id="UP000016842"/>
    </source>
</evidence>
<accession>U4VB07</accession>
<dbReference type="GO" id="GO:0032259">
    <property type="term" value="P:methylation"/>
    <property type="evidence" value="ECO:0007669"/>
    <property type="project" value="UniProtKB-KW"/>
</dbReference>
<keyword evidence="3" id="KW-0689">Ribosomal protein</keyword>
<dbReference type="InterPro" id="IPR050078">
    <property type="entry name" value="Ribosomal_L11_MeTrfase_PrmA"/>
</dbReference>
<keyword evidence="3" id="KW-0687">Ribonucleoprotein</keyword>
<dbReference type="SUPFAM" id="SSF53335">
    <property type="entry name" value="S-adenosyl-L-methionine-dependent methyltransferases"/>
    <property type="match status" value="1"/>
</dbReference>
<protein>
    <submittedName>
        <fullName evidence="3">50S ribosomal protein L11 methyltransferase</fullName>
    </submittedName>
</protein>
<dbReference type="PATRIC" id="fig|1337887.3.peg.1975"/>
<dbReference type="GO" id="GO:0016279">
    <property type="term" value="F:protein-lysine N-methyltransferase activity"/>
    <property type="evidence" value="ECO:0007669"/>
    <property type="project" value="TreeGrafter"/>
</dbReference>
<dbReference type="Proteomes" id="UP000016842">
    <property type="component" value="Unassembled WGS sequence"/>
</dbReference>
<reference evidence="3 4" key="1">
    <citation type="journal article" date="2014" name="FEMS Microbiol. Lett.">
        <title>Genome sequencing analysis reveals virulence-related gene content of Ochrobactrum intermedium strain 229E, a urease-positive strain isolated from the human gastric niche.</title>
        <authorList>
            <person name="Kulkarni G.J."/>
            <person name="Shetty S."/>
            <person name="Dharne M.S."/>
            <person name="Shouche Y.S."/>
        </authorList>
    </citation>
    <scope>NUCLEOTIDE SEQUENCE [LARGE SCALE GENOMIC DNA]</scope>
    <source>
        <strain evidence="3 4">229E</strain>
    </source>
</reference>
<keyword evidence="1 3" id="KW-0489">Methyltransferase</keyword>
<evidence type="ECO:0000256" key="2">
    <source>
        <dbReference type="ARBA" id="ARBA00022679"/>
    </source>
</evidence>
<evidence type="ECO:0000256" key="1">
    <source>
        <dbReference type="ARBA" id="ARBA00022603"/>
    </source>
</evidence>
<dbReference type="EMBL" id="ASXJ01000098">
    <property type="protein sequence ID" value="ERM02228.1"/>
    <property type="molecule type" value="Genomic_DNA"/>
</dbReference>
<dbReference type="InterPro" id="IPR029063">
    <property type="entry name" value="SAM-dependent_MTases_sf"/>
</dbReference>
<dbReference type="GO" id="GO:0005840">
    <property type="term" value="C:ribosome"/>
    <property type="evidence" value="ECO:0007669"/>
    <property type="project" value="UniProtKB-KW"/>
</dbReference>